<name>A0ABT1D766_9PROT</name>
<evidence type="ECO:0000259" key="6">
    <source>
        <dbReference type="PROSITE" id="PS50885"/>
    </source>
</evidence>
<dbReference type="EMBL" id="JAFIRR010000070">
    <property type="protein sequence ID" value="MCO6416835.1"/>
    <property type="molecule type" value="Genomic_DNA"/>
</dbReference>
<evidence type="ECO:0000256" key="2">
    <source>
        <dbReference type="ARBA" id="ARBA00029447"/>
    </source>
</evidence>
<dbReference type="SMART" id="SM00304">
    <property type="entry name" value="HAMP"/>
    <property type="match status" value="1"/>
</dbReference>
<feature type="transmembrane region" description="Helical" evidence="4">
    <location>
        <begin position="126"/>
        <end position="148"/>
    </location>
</feature>
<protein>
    <submittedName>
        <fullName evidence="7">Methyl-accepting chemotaxis protein</fullName>
    </submittedName>
</protein>
<evidence type="ECO:0000256" key="1">
    <source>
        <dbReference type="ARBA" id="ARBA00023224"/>
    </source>
</evidence>
<keyword evidence="1 3" id="KW-0807">Transducer</keyword>
<organism evidence="7 8">
    <name type="scientific">Siccirubricoccus soli</name>
    <dbReference type="NCBI Taxonomy" id="2899147"/>
    <lineage>
        <taxon>Bacteria</taxon>
        <taxon>Pseudomonadati</taxon>
        <taxon>Pseudomonadota</taxon>
        <taxon>Alphaproteobacteria</taxon>
        <taxon>Acetobacterales</taxon>
        <taxon>Roseomonadaceae</taxon>
        <taxon>Siccirubricoccus</taxon>
    </lineage>
</organism>
<evidence type="ECO:0000256" key="3">
    <source>
        <dbReference type="PROSITE-ProRule" id="PRU00284"/>
    </source>
</evidence>
<dbReference type="Gene3D" id="1.10.287.950">
    <property type="entry name" value="Methyl-accepting chemotaxis protein"/>
    <property type="match status" value="1"/>
</dbReference>
<dbReference type="CDD" id="cd06225">
    <property type="entry name" value="HAMP"/>
    <property type="match status" value="1"/>
</dbReference>
<gene>
    <name evidence="7" type="ORF">JYK14_11780</name>
</gene>
<dbReference type="Pfam" id="PF00015">
    <property type="entry name" value="MCPsignal"/>
    <property type="match status" value="1"/>
</dbReference>
<keyword evidence="8" id="KW-1185">Reference proteome</keyword>
<dbReference type="PROSITE" id="PS50111">
    <property type="entry name" value="CHEMOTAXIS_TRANSDUC_2"/>
    <property type="match status" value="1"/>
</dbReference>
<dbReference type="PANTHER" id="PTHR32089:SF112">
    <property type="entry name" value="LYSOZYME-LIKE PROTEIN-RELATED"/>
    <property type="match status" value="1"/>
</dbReference>
<sequence>MLSGWLGGQPVTAAGVQAAQALTGRAEQSWQEVQRLAAAQPDALLRERLATQRRNYGETAEPRWRRVVEAASARLVPNGPDWPETLTQFRQWGVPALAEVLKLRDVALEAALRRAQAKLGGEHRQFGALLALICALAGIGAGILLILLRQVVRPLGALTATVTRIAGGTLDLSVPGHGRRDELGEMAQAIEQLRTASQERVALAAQEAERRAAQLARAGRVETLLREFEAETVSVLRKVADAAGELDAAASGMAQTAERGSQRAAAVAGAATSASDNVRGVAAAAEELSASIAEVVRHVEASAGAAREARSATEATDITVRGLAEAAQRIGDVVKLIGDIAGQTNLLALNATIEAARAGEAGKGFAVVASEVKTLAGQTAKATEEIGRQIADIQSETARTVEVIGRIAGIVHRLNEATAAVAETASQQATATQEIGRSVAEAAGGVAEAAENAGGLRADAEQTGSTAGEVRAASSQLAAEAARLRHRMDDFLAAIRAA</sequence>
<dbReference type="SMART" id="SM00283">
    <property type="entry name" value="MA"/>
    <property type="match status" value="1"/>
</dbReference>
<keyword evidence="4" id="KW-0812">Transmembrane</keyword>
<evidence type="ECO:0000313" key="7">
    <source>
        <dbReference type="EMBL" id="MCO6416835.1"/>
    </source>
</evidence>
<evidence type="ECO:0000259" key="5">
    <source>
        <dbReference type="PROSITE" id="PS50111"/>
    </source>
</evidence>
<dbReference type="Pfam" id="PF00672">
    <property type="entry name" value="HAMP"/>
    <property type="match status" value="1"/>
</dbReference>
<dbReference type="Gene3D" id="1.10.8.500">
    <property type="entry name" value="HAMP domain in histidine kinase"/>
    <property type="match status" value="1"/>
</dbReference>
<comment type="similarity">
    <text evidence="2">Belongs to the methyl-accepting chemotaxis (MCP) protein family.</text>
</comment>
<keyword evidence="4" id="KW-0472">Membrane</keyword>
<evidence type="ECO:0000313" key="8">
    <source>
        <dbReference type="Proteomes" id="UP001523392"/>
    </source>
</evidence>
<dbReference type="SUPFAM" id="SSF58104">
    <property type="entry name" value="Methyl-accepting chemotaxis protein (MCP) signaling domain"/>
    <property type="match status" value="1"/>
</dbReference>
<dbReference type="InterPro" id="IPR003660">
    <property type="entry name" value="HAMP_dom"/>
</dbReference>
<feature type="domain" description="Methyl-accepting transducer" evidence="5">
    <location>
        <begin position="242"/>
        <end position="478"/>
    </location>
</feature>
<evidence type="ECO:0000256" key="4">
    <source>
        <dbReference type="SAM" id="Phobius"/>
    </source>
</evidence>
<dbReference type="PANTHER" id="PTHR32089">
    <property type="entry name" value="METHYL-ACCEPTING CHEMOTAXIS PROTEIN MCPB"/>
    <property type="match status" value="1"/>
</dbReference>
<keyword evidence="4" id="KW-1133">Transmembrane helix</keyword>
<dbReference type="PROSITE" id="PS50885">
    <property type="entry name" value="HAMP"/>
    <property type="match status" value="1"/>
</dbReference>
<dbReference type="Proteomes" id="UP001523392">
    <property type="component" value="Unassembled WGS sequence"/>
</dbReference>
<dbReference type="InterPro" id="IPR004089">
    <property type="entry name" value="MCPsignal_dom"/>
</dbReference>
<accession>A0ABT1D766</accession>
<comment type="caution">
    <text evidence="7">The sequence shown here is derived from an EMBL/GenBank/DDBJ whole genome shotgun (WGS) entry which is preliminary data.</text>
</comment>
<reference evidence="7 8" key="1">
    <citation type="submission" date="2021-12" db="EMBL/GenBank/DDBJ databases">
        <title>Siccirubricoccus leaddurans sp. nov., a high concentration Zn2+ tolerance bacterium.</title>
        <authorList>
            <person name="Cao Y."/>
        </authorList>
    </citation>
    <scope>NUCLEOTIDE SEQUENCE [LARGE SCALE GENOMIC DNA]</scope>
    <source>
        <strain evidence="7 8">KC 17139</strain>
    </source>
</reference>
<proteinExistence type="inferred from homology"/>
<feature type="domain" description="HAMP" evidence="6">
    <location>
        <begin position="149"/>
        <end position="202"/>
    </location>
</feature>